<dbReference type="Gene3D" id="3.50.50.100">
    <property type="match status" value="1"/>
</dbReference>
<dbReference type="PANTHER" id="PTHR43755:SF1">
    <property type="entry name" value="FAD-DEPENDENT PYRIDINE NUCLEOTIDE-DISULPHIDE OXIDOREDUCTASE"/>
    <property type="match status" value="1"/>
</dbReference>
<dbReference type="InterPro" id="IPR052541">
    <property type="entry name" value="SQRD"/>
</dbReference>
<organism evidence="1 2">
    <name type="scientific">Mycobacterium pseudokansasii</name>
    <dbReference type="NCBI Taxonomy" id="2341080"/>
    <lineage>
        <taxon>Bacteria</taxon>
        <taxon>Bacillati</taxon>
        <taxon>Actinomycetota</taxon>
        <taxon>Actinomycetes</taxon>
        <taxon>Mycobacteriales</taxon>
        <taxon>Mycobacteriaceae</taxon>
        <taxon>Mycobacterium</taxon>
    </lineage>
</organism>
<dbReference type="PANTHER" id="PTHR43755">
    <property type="match status" value="1"/>
</dbReference>
<dbReference type="EMBL" id="UPHU01000001">
    <property type="protein sequence ID" value="VBA46799.1"/>
    <property type="molecule type" value="Genomic_DNA"/>
</dbReference>
<evidence type="ECO:0000313" key="1">
    <source>
        <dbReference type="EMBL" id="VBA46799.1"/>
    </source>
</evidence>
<proteinExistence type="predicted"/>
<gene>
    <name evidence="1" type="ORF">LAUMK142_00483</name>
</gene>
<name>A0A498QJP6_9MYCO</name>
<keyword evidence="2" id="KW-1185">Reference proteome</keyword>
<accession>A0A498QJP6</accession>
<dbReference type="Proteomes" id="UP000268285">
    <property type="component" value="Unassembled WGS sequence"/>
</dbReference>
<sequence>MWTIGDATVLTLPNGKPLPKAAVFAQAQAEVVAHGVARHRGDDVPERFITGEGACYVETGDHQGAKGEGNFLCAPVPLVTLYPPSAAFHHEKVAQERAWLDRWRNALTSAS</sequence>
<reference evidence="1 2" key="1">
    <citation type="submission" date="2018-09" db="EMBL/GenBank/DDBJ databases">
        <authorList>
            <person name="Tagini F."/>
        </authorList>
    </citation>
    <scope>NUCLEOTIDE SEQUENCE [LARGE SCALE GENOMIC DNA]</scope>
    <source>
        <strain evidence="1 2">MK142</strain>
    </source>
</reference>
<dbReference type="AlphaFoldDB" id="A0A498QJP6"/>
<protein>
    <submittedName>
        <fullName evidence="1">Uncharacterized protein</fullName>
    </submittedName>
</protein>
<evidence type="ECO:0000313" key="2">
    <source>
        <dbReference type="Proteomes" id="UP000268285"/>
    </source>
</evidence>